<keyword evidence="7" id="KW-0865">Zymogen</keyword>
<evidence type="ECO:0000256" key="5">
    <source>
        <dbReference type="ARBA" id="ARBA00022825"/>
    </source>
</evidence>
<dbReference type="EMBL" id="JAKELL010000061">
    <property type="protein sequence ID" value="KAH8985683.1"/>
    <property type="molecule type" value="Genomic_DNA"/>
</dbReference>
<keyword evidence="2 8" id="KW-0645">Protease</keyword>
<dbReference type="GO" id="GO:0004252">
    <property type="term" value="F:serine-type endopeptidase activity"/>
    <property type="evidence" value="ECO:0007669"/>
    <property type="project" value="UniProtKB-UniRule"/>
</dbReference>
<feature type="binding site" evidence="8">
    <location>
        <position position="544"/>
    </location>
    <ligand>
        <name>Ca(2+)</name>
        <dbReference type="ChEBI" id="CHEBI:29108"/>
    </ligand>
</feature>
<reference evidence="12" key="1">
    <citation type="submission" date="2022-01" db="EMBL/GenBank/DDBJ databases">
        <title>Comparative genomics reveals a dynamic genome evolution in the ectomycorrhizal milk-cap (Lactarius) mushrooms.</title>
        <authorList>
            <consortium name="DOE Joint Genome Institute"/>
            <person name="Lebreton A."/>
            <person name="Tang N."/>
            <person name="Kuo A."/>
            <person name="LaButti K."/>
            <person name="Drula E."/>
            <person name="Barry K."/>
            <person name="Clum A."/>
            <person name="Lipzen A."/>
            <person name="Mousain D."/>
            <person name="Ng V."/>
            <person name="Wang R."/>
            <person name="Wang X."/>
            <person name="Dai Y."/>
            <person name="Henrissat B."/>
            <person name="Grigoriev I.V."/>
            <person name="Guerin-Laguette A."/>
            <person name="Yu F."/>
            <person name="Martin F.M."/>
        </authorList>
    </citation>
    <scope>NUCLEOTIDE SEQUENCE</scope>
    <source>
        <strain evidence="12">QP</strain>
    </source>
</reference>
<feature type="binding site" evidence="8">
    <location>
        <position position="563"/>
    </location>
    <ligand>
        <name>Ca(2+)</name>
        <dbReference type="ChEBI" id="CHEBI:29108"/>
    </ligand>
</feature>
<protein>
    <submittedName>
        <fullName evidence="12">Subtilisin-like protein</fullName>
    </submittedName>
</protein>
<feature type="compositionally biased region" description="Pro residues" evidence="9">
    <location>
        <begin position="186"/>
        <end position="199"/>
    </location>
</feature>
<evidence type="ECO:0000256" key="8">
    <source>
        <dbReference type="PROSITE-ProRule" id="PRU01032"/>
    </source>
</evidence>
<keyword evidence="6 8" id="KW-0106">Calcium</keyword>
<dbReference type="InterPro" id="IPR023828">
    <property type="entry name" value="Peptidase_S8_Ser-AS"/>
</dbReference>
<evidence type="ECO:0000256" key="3">
    <source>
        <dbReference type="ARBA" id="ARBA00022723"/>
    </source>
</evidence>
<comment type="cofactor">
    <cofactor evidence="8">
        <name>Ca(2+)</name>
        <dbReference type="ChEBI" id="CHEBI:29108"/>
    </cofactor>
    <text evidence="8">Binds 1 Ca(2+) ion per subunit.</text>
</comment>
<keyword evidence="13" id="KW-1185">Reference proteome</keyword>
<feature type="region of interest" description="Disordered" evidence="9">
    <location>
        <begin position="183"/>
        <end position="204"/>
    </location>
</feature>
<dbReference type="CDD" id="cd11377">
    <property type="entry name" value="Pro-peptidase_S53"/>
    <property type="match status" value="1"/>
</dbReference>
<comment type="caution">
    <text evidence="12">The sequence shown here is derived from an EMBL/GenBank/DDBJ whole genome shotgun (WGS) entry which is preliminary data.</text>
</comment>
<feature type="binding site" evidence="8">
    <location>
        <position position="565"/>
    </location>
    <ligand>
        <name>Ca(2+)</name>
        <dbReference type="ChEBI" id="CHEBI:29108"/>
    </ligand>
</feature>
<accession>A0AAD4Q809</accession>
<feature type="chain" id="PRO_5042104580" evidence="10">
    <location>
        <begin position="22"/>
        <end position="583"/>
    </location>
</feature>
<dbReference type="PANTHER" id="PTHR14218:SF39">
    <property type="entry name" value="PEPTIDASE S53 DOMAIN-CONTAINING PROTEIN"/>
    <property type="match status" value="1"/>
</dbReference>
<keyword evidence="5 8" id="KW-0720">Serine protease</keyword>
<feature type="binding site" evidence="8">
    <location>
        <position position="545"/>
    </location>
    <ligand>
        <name>Ca(2+)</name>
        <dbReference type="ChEBI" id="CHEBI:29108"/>
    </ligand>
</feature>
<evidence type="ECO:0000313" key="13">
    <source>
        <dbReference type="Proteomes" id="UP001201163"/>
    </source>
</evidence>
<dbReference type="GO" id="GO:0046872">
    <property type="term" value="F:metal ion binding"/>
    <property type="evidence" value="ECO:0007669"/>
    <property type="project" value="UniProtKB-UniRule"/>
</dbReference>
<feature type="active site" description="Charge relay system" evidence="8">
    <location>
        <position position="502"/>
    </location>
</feature>
<dbReference type="Gene3D" id="3.40.50.200">
    <property type="entry name" value="Peptidase S8/S53 domain"/>
    <property type="match status" value="1"/>
</dbReference>
<dbReference type="SMART" id="SM00944">
    <property type="entry name" value="Pro-kuma_activ"/>
    <property type="match status" value="1"/>
</dbReference>
<feature type="active site" description="Charge relay system" evidence="8">
    <location>
        <position position="305"/>
    </location>
</feature>
<evidence type="ECO:0000256" key="7">
    <source>
        <dbReference type="ARBA" id="ARBA00023145"/>
    </source>
</evidence>
<dbReference type="PROSITE" id="PS51695">
    <property type="entry name" value="SEDOLISIN"/>
    <property type="match status" value="1"/>
</dbReference>
<dbReference type="InterPro" id="IPR030400">
    <property type="entry name" value="Sedolisin_dom"/>
</dbReference>
<keyword evidence="4 8" id="KW-0378">Hydrolase</keyword>
<evidence type="ECO:0000259" key="11">
    <source>
        <dbReference type="PROSITE" id="PS51695"/>
    </source>
</evidence>
<dbReference type="SUPFAM" id="SSF52743">
    <property type="entry name" value="Subtilisin-like"/>
    <property type="match status" value="1"/>
</dbReference>
<dbReference type="CDD" id="cd04056">
    <property type="entry name" value="Peptidases_S53"/>
    <property type="match status" value="1"/>
</dbReference>
<dbReference type="GO" id="GO:0008240">
    <property type="term" value="F:tripeptidyl-peptidase activity"/>
    <property type="evidence" value="ECO:0007669"/>
    <property type="project" value="TreeGrafter"/>
</dbReference>
<feature type="signal peptide" evidence="10">
    <location>
        <begin position="1"/>
        <end position="21"/>
    </location>
</feature>
<dbReference type="Proteomes" id="UP001201163">
    <property type="component" value="Unassembled WGS sequence"/>
</dbReference>
<evidence type="ECO:0000313" key="12">
    <source>
        <dbReference type="EMBL" id="KAH8985683.1"/>
    </source>
</evidence>
<evidence type="ECO:0000256" key="9">
    <source>
        <dbReference type="SAM" id="MobiDB-lite"/>
    </source>
</evidence>
<dbReference type="GO" id="GO:0005576">
    <property type="term" value="C:extracellular region"/>
    <property type="evidence" value="ECO:0007669"/>
    <property type="project" value="UniProtKB-SubCell"/>
</dbReference>
<keyword evidence="10" id="KW-0732">Signal</keyword>
<dbReference type="PANTHER" id="PTHR14218">
    <property type="entry name" value="PROTEASE S8 TRIPEPTIDYL PEPTIDASE I CLN2"/>
    <property type="match status" value="1"/>
</dbReference>
<evidence type="ECO:0000256" key="6">
    <source>
        <dbReference type="ARBA" id="ARBA00022837"/>
    </source>
</evidence>
<dbReference type="InterPro" id="IPR015366">
    <property type="entry name" value="S53_propep"/>
</dbReference>
<name>A0AAD4Q809_9AGAM</name>
<dbReference type="AlphaFoldDB" id="A0AAD4Q809"/>
<evidence type="ECO:0000256" key="4">
    <source>
        <dbReference type="ARBA" id="ARBA00022801"/>
    </source>
</evidence>
<dbReference type="Pfam" id="PF09286">
    <property type="entry name" value="Pro-kuma_activ"/>
    <property type="match status" value="1"/>
</dbReference>
<dbReference type="GO" id="GO:0006508">
    <property type="term" value="P:proteolysis"/>
    <property type="evidence" value="ECO:0007669"/>
    <property type="project" value="UniProtKB-KW"/>
</dbReference>
<dbReference type="SUPFAM" id="SSF54897">
    <property type="entry name" value="Protease propeptides/inhibitors"/>
    <property type="match status" value="1"/>
</dbReference>
<sequence length="583" mass="63556">MRYRCITVLYALAVVPLGSLAKPLSPRWGPMYTKHSWNAVPENWQSQGHPPPGTTINLYIALKSHHEDALSDTLYEVSEPTHPRHHLTTEQVAKLIAPHPQTLELVNSWLMHQGIPSSSISMTHGGNTLTLKDVSITQANALLNASYRLYKHVEHGGTIVRTVGYALPAGLHRHVLTVAPTTSFFSPPPRTQRHPPPNGPDGGAVGLVRAASGEPVTMLSSREEIDTINPSFLRWLHGTSTYIPASTDRNSLGIVGFLEDYPSPADLEAFMRKYRSDAEDATFTVTQVNNGGYDPEKPAIEASLDLQYAEAMAYPTPHIFYSTGRGASNTDDWYISFLGYFLREPRENIPKTISTSYCSEEKTASLEYSVYVCNLFGQLGLLGVSVLYATCDDGVGKDCTLSDGTIRFKPPFPATCPFVTAVGGTMDYNPEVGASFSGGGFSDYFKLPRYQRRVVPAFLQNLGNKHQGLYNASGRGLPDISAQSVGFPIFVNGEEKEVHGTSGATPVVAGIIALINDYQISRNRPVLGFLNPLLYGRAAVALTDITSGTNPGCNTDGFSAVPGWDPVSSTRLFFFFFFTFDVG</sequence>
<proteinExistence type="predicted"/>
<gene>
    <name evidence="12" type="ORF">EDB92DRAFT_1802351</name>
</gene>
<dbReference type="InterPro" id="IPR036852">
    <property type="entry name" value="Peptidase_S8/S53_dom_sf"/>
</dbReference>
<evidence type="ECO:0000256" key="2">
    <source>
        <dbReference type="ARBA" id="ARBA00022670"/>
    </source>
</evidence>
<evidence type="ECO:0000256" key="1">
    <source>
        <dbReference type="ARBA" id="ARBA00004239"/>
    </source>
</evidence>
<feature type="domain" description="Peptidase S53" evidence="11">
    <location>
        <begin position="227"/>
        <end position="583"/>
    </location>
</feature>
<keyword evidence="3 8" id="KW-0479">Metal-binding</keyword>
<comment type="subcellular location">
    <subcellularLocation>
        <location evidence="1">Secreted</location>
        <location evidence="1">Extracellular space</location>
    </subcellularLocation>
</comment>
<organism evidence="12 13">
    <name type="scientific">Lactarius akahatsu</name>
    <dbReference type="NCBI Taxonomy" id="416441"/>
    <lineage>
        <taxon>Eukaryota</taxon>
        <taxon>Fungi</taxon>
        <taxon>Dikarya</taxon>
        <taxon>Basidiomycota</taxon>
        <taxon>Agaricomycotina</taxon>
        <taxon>Agaricomycetes</taxon>
        <taxon>Russulales</taxon>
        <taxon>Russulaceae</taxon>
        <taxon>Lactarius</taxon>
    </lineage>
</organism>
<feature type="active site" description="Charge relay system" evidence="8">
    <location>
        <position position="301"/>
    </location>
</feature>
<dbReference type="InterPro" id="IPR050819">
    <property type="entry name" value="Tripeptidyl-peptidase_I"/>
</dbReference>
<dbReference type="PROSITE" id="PS00138">
    <property type="entry name" value="SUBTILASE_SER"/>
    <property type="match status" value="1"/>
</dbReference>
<evidence type="ECO:0000256" key="10">
    <source>
        <dbReference type="SAM" id="SignalP"/>
    </source>
</evidence>